<dbReference type="Proteomes" id="UP001552594">
    <property type="component" value="Unassembled WGS sequence"/>
</dbReference>
<proteinExistence type="predicted"/>
<gene>
    <name evidence="1" type="ORF">AB0L16_09230</name>
</gene>
<evidence type="ECO:0000313" key="2">
    <source>
        <dbReference type="Proteomes" id="UP001552594"/>
    </source>
</evidence>
<accession>A0ABV3JUT7</accession>
<reference evidence="1 2" key="1">
    <citation type="submission" date="2024-06" db="EMBL/GenBank/DDBJ databases">
        <title>The Natural Products Discovery Center: Release of the First 8490 Sequenced Strains for Exploring Actinobacteria Biosynthetic Diversity.</title>
        <authorList>
            <person name="Kalkreuter E."/>
            <person name="Kautsar S.A."/>
            <person name="Yang D."/>
            <person name="Bader C.D."/>
            <person name="Teijaro C.N."/>
            <person name="Fluegel L."/>
            <person name="Davis C.M."/>
            <person name="Simpson J.R."/>
            <person name="Lauterbach L."/>
            <person name="Steele A.D."/>
            <person name="Gui C."/>
            <person name="Meng S."/>
            <person name="Li G."/>
            <person name="Viehrig K."/>
            <person name="Ye F."/>
            <person name="Su P."/>
            <person name="Kiefer A.F."/>
            <person name="Nichols A."/>
            <person name="Cepeda A.J."/>
            <person name="Yan W."/>
            <person name="Fan B."/>
            <person name="Jiang Y."/>
            <person name="Adhikari A."/>
            <person name="Zheng C.-J."/>
            <person name="Schuster L."/>
            <person name="Cowan T.M."/>
            <person name="Smanski M.J."/>
            <person name="Chevrette M.G."/>
            <person name="De Carvalho L.P.S."/>
            <person name="Shen B."/>
        </authorList>
    </citation>
    <scope>NUCLEOTIDE SEQUENCE [LARGE SCALE GENOMIC DNA]</scope>
    <source>
        <strain evidence="1 2">NPDC052347</strain>
    </source>
</reference>
<dbReference type="RefSeq" id="WP_241561079.1">
    <property type="nucleotide sequence ID" value="NZ_JBFAUK010000005.1"/>
</dbReference>
<dbReference type="EMBL" id="JBFAUK010000005">
    <property type="protein sequence ID" value="MEV5506646.1"/>
    <property type="molecule type" value="Genomic_DNA"/>
</dbReference>
<comment type="caution">
    <text evidence="1">The sequence shown here is derived from an EMBL/GenBank/DDBJ whole genome shotgun (WGS) entry which is preliminary data.</text>
</comment>
<evidence type="ECO:0000313" key="1">
    <source>
        <dbReference type="EMBL" id="MEV5506646.1"/>
    </source>
</evidence>
<organism evidence="1 2">
    <name type="scientific">Streptomyces orinoci</name>
    <name type="common">Streptoverticillium orinoci</name>
    <dbReference type="NCBI Taxonomy" id="67339"/>
    <lineage>
        <taxon>Bacteria</taxon>
        <taxon>Bacillati</taxon>
        <taxon>Actinomycetota</taxon>
        <taxon>Actinomycetes</taxon>
        <taxon>Kitasatosporales</taxon>
        <taxon>Streptomycetaceae</taxon>
        <taxon>Streptomyces</taxon>
    </lineage>
</organism>
<name>A0ABV3JUT7_STRON</name>
<keyword evidence="2" id="KW-1185">Reference proteome</keyword>
<protein>
    <submittedName>
        <fullName evidence="1">Uncharacterized protein</fullName>
    </submittedName>
</protein>
<sequence length="141" mass="16290">MAVLRDDEERLVMPPVLRRRSLLILQALAAEAVRRGYEVRAGRSYHSRREGGVDVVVDGFAYTITVRQEFPQSTNPERAARLVVELDHGRTNRPGRWRDRKRATLEDTLGVILGEIEARALEDAERRASEEQAKEEREIRW</sequence>